<reference evidence="1" key="1">
    <citation type="journal article" date="2021" name="Environ. Microbiol.">
        <title>Gene family expansions and transcriptome signatures uncover fungal adaptations to wood decay.</title>
        <authorList>
            <person name="Hage H."/>
            <person name="Miyauchi S."/>
            <person name="Viragh M."/>
            <person name="Drula E."/>
            <person name="Min B."/>
            <person name="Chaduli D."/>
            <person name="Navarro D."/>
            <person name="Favel A."/>
            <person name="Norest M."/>
            <person name="Lesage-Meessen L."/>
            <person name="Balint B."/>
            <person name="Merenyi Z."/>
            <person name="de Eugenio L."/>
            <person name="Morin E."/>
            <person name="Martinez A.T."/>
            <person name="Baldrian P."/>
            <person name="Stursova M."/>
            <person name="Martinez M.J."/>
            <person name="Novotny C."/>
            <person name="Magnuson J.K."/>
            <person name="Spatafora J.W."/>
            <person name="Maurice S."/>
            <person name="Pangilinan J."/>
            <person name="Andreopoulos W."/>
            <person name="LaButti K."/>
            <person name="Hundley H."/>
            <person name="Na H."/>
            <person name="Kuo A."/>
            <person name="Barry K."/>
            <person name="Lipzen A."/>
            <person name="Henrissat B."/>
            <person name="Riley R."/>
            <person name="Ahrendt S."/>
            <person name="Nagy L.G."/>
            <person name="Grigoriev I.V."/>
            <person name="Martin F."/>
            <person name="Rosso M.N."/>
        </authorList>
    </citation>
    <scope>NUCLEOTIDE SEQUENCE</scope>
    <source>
        <strain evidence="1">CBS 384.51</strain>
    </source>
</reference>
<protein>
    <submittedName>
        <fullName evidence="1">Thiamine diphosphate-binding protein</fullName>
    </submittedName>
</protein>
<proteinExistence type="predicted"/>
<accession>A0ACB8U343</accession>
<organism evidence="1 2">
    <name type="scientific">Irpex rosettiformis</name>
    <dbReference type="NCBI Taxonomy" id="378272"/>
    <lineage>
        <taxon>Eukaryota</taxon>
        <taxon>Fungi</taxon>
        <taxon>Dikarya</taxon>
        <taxon>Basidiomycota</taxon>
        <taxon>Agaricomycotina</taxon>
        <taxon>Agaricomycetes</taxon>
        <taxon>Polyporales</taxon>
        <taxon>Irpicaceae</taxon>
        <taxon>Irpex</taxon>
    </lineage>
</organism>
<gene>
    <name evidence="1" type="ORF">BDY19DRAFT_890875</name>
</gene>
<evidence type="ECO:0000313" key="1">
    <source>
        <dbReference type="EMBL" id="KAI0088695.1"/>
    </source>
</evidence>
<comment type="caution">
    <text evidence="1">The sequence shown here is derived from an EMBL/GenBank/DDBJ whole genome shotgun (WGS) entry which is preliminary data.</text>
</comment>
<keyword evidence="2" id="KW-1185">Reference proteome</keyword>
<dbReference type="EMBL" id="MU274913">
    <property type="protein sequence ID" value="KAI0088695.1"/>
    <property type="molecule type" value="Genomic_DNA"/>
</dbReference>
<name>A0ACB8U343_9APHY</name>
<sequence>MHTTASLFLDTLARAGVTHAFVNWGNDHPAILEELERQRVENGKTAIEIVTCPNEMVGLSAAQAFTQVTGKSSLVIVHVDVGTQALAGAVHNVDRGRVPVIIFSGLAPFSAQGEHKGSKNEWPMWPQDVPDQAAIVRQYMRYTTQILSGKSVTKTVLRALQFANSSPKGPVYISARRETLEEELDDATANAKIDLGKWPSITPAGLSPAAARTIVEALSTAEFPLFIVAHSGRNTRTVAPLVELSTKFSAAVIMSCGSSVCVPCSHPFYLGNNFGGKIPLLEEADTILILETDVPWIDACQNVPREGARVFVVDSDPLKQTFGWSHVDAELLCRADSEVALGQLLEAANQPKVKLDHPGIVERAKKLKERHDEFIASLELVETSLQNPEVAEPAYVLSILRKAVAENTPSHGERTLWVNEAISSFHEVFNHIRPNVPGNMIASGGTSLGFSLGGAVGAYLGSQSTNMGHDLLVAVVGDGTFMFGVPSSAYWMARKYNTPYLTIVLNNGGWASPKKSMMGIYPAGIGSKASGDKLSVGFGPDMPDYAQIAAAAGGAWACKVSDVKKFKEVIEEAIHVVLTEKRCAVVDCIVQSI</sequence>
<evidence type="ECO:0000313" key="2">
    <source>
        <dbReference type="Proteomes" id="UP001055072"/>
    </source>
</evidence>
<dbReference type="Proteomes" id="UP001055072">
    <property type="component" value="Unassembled WGS sequence"/>
</dbReference>